<keyword evidence="9" id="KW-1185">Reference proteome</keyword>
<keyword evidence="4 6" id="KW-0472">Membrane</keyword>
<dbReference type="EMBL" id="MU032348">
    <property type="protein sequence ID" value="KAF3764324.1"/>
    <property type="molecule type" value="Genomic_DNA"/>
</dbReference>
<evidence type="ECO:0000313" key="8">
    <source>
        <dbReference type="EMBL" id="KAF3764324.1"/>
    </source>
</evidence>
<accession>A0A9P4Y0L7</accession>
<dbReference type="PANTHER" id="PTHR33048:SF96">
    <property type="entry name" value="INTEGRAL MEMBRANE PROTEIN"/>
    <property type="match status" value="1"/>
</dbReference>
<evidence type="ECO:0000256" key="1">
    <source>
        <dbReference type="ARBA" id="ARBA00004141"/>
    </source>
</evidence>
<feature type="transmembrane region" description="Helical" evidence="6">
    <location>
        <begin position="91"/>
        <end position="113"/>
    </location>
</feature>
<dbReference type="AlphaFoldDB" id="A0A9P4Y0L7"/>
<dbReference type="RefSeq" id="XP_040775285.1">
    <property type="nucleotide sequence ID" value="XM_040917243.1"/>
</dbReference>
<gene>
    <name evidence="8" type="ORF">M406DRAFT_258575</name>
</gene>
<comment type="caution">
    <text evidence="8">The sequence shown here is derived from an EMBL/GenBank/DDBJ whole genome shotgun (WGS) entry which is preliminary data.</text>
</comment>
<dbReference type="InterPro" id="IPR052337">
    <property type="entry name" value="SAT4-like"/>
</dbReference>
<dbReference type="Proteomes" id="UP000803844">
    <property type="component" value="Unassembled WGS sequence"/>
</dbReference>
<feature type="non-terminal residue" evidence="8">
    <location>
        <position position="280"/>
    </location>
</feature>
<keyword evidence="3 6" id="KW-1133">Transmembrane helix</keyword>
<dbReference type="OrthoDB" id="3936451at2759"/>
<protein>
    <recommendedName>
        <fullName evidence="7">Rhodopsin domain-containing protein</fullName>
    </recommendedName>
</protein>
<reference evidence="8" key="1">
    <citation type="journal article" date="2020" name="Phytopathology">
        <title>Genome sequence of the chestnut blight fungus Cryphonectria parasitica EP155: A fundamental resource for an archetypical invasive plant pathogen.</title>
        <authorList>
            <person name="Crouch J.A."/>
            <person name="Dawe A."/>
            <person name="Aerts A."/>
            <person name="Barry K."/>
            <person name="Churchill A.C.L."/>
            <person name="Grimwood J."/>
            <person name="Hillman B."/>
            <person name="Milgroom M.G."/>
            <person name="Pangilinan J."/>
            <person name="Smith M."/>
            <person name="Salamov A."/>
            <person name="Schmutz J."/>
            <person name="Yadav J."/>
            <person name="Grigoriev I.V."/>
            <person name="Nuss D."/>
        </authorList>
    </citation>
    <scope>NUCLEOTIDE SEQUENCE</scope>
    <source>
        <strain evidence="8">EP155</strain>
    </source>
</reference>
<dbReference type="InterPro" id="IPR049326">
    <property type="entry name" value="Rhodopsin_dom_fungi"/>
</dbReference>
<dbReference type="Pfam" id="PF20684">
    <property type="entry name" value="Fung_rhodopsin"/>
    <property type="match status" value="1"/>
</dbReference>
<dbReference type="GO" id="GO:0016020">
    <property type="term" value="C:membrane"/>
    <property type="evidence" value="ECO:0007669"/>
    <property type="project" value="UniProtKB-SubCell"/>
</dbReference>
<feature type="transmembrane region" description="Helical" evidence="6">
    <location>
        <begin position="46"/>
        <end position="71"/>
    </location>
</feature>
<keyword evidence="2 6" id="KW-0812">Transmembrane</keyword>
<evidence type="ECO:0000256" key="4">
    <source>
        <dbReference type="ARBA" id="ARBA00023136"/>
    </source>
</evidence>
<evidence type="ECO:0000256" key="2">
    <source>
        <dbReference type="ARBA" id="ARBA00022692"/>
    </source>
</evidence>
<feature type="transmembrane region" description="Helical" evidence="6">
    <location>
        <begin position="251"/>
        <end position="270"/>
    </location>
</feature>
<evidence type="ECO:0000256" key="6">
    <source>
        <dbReference type="SAM" id="Phobius"/>
    </source>
</evidence>
<organism evidence="8 9">
    <name type="scientific">Cryphonectria parasitica (strain ATCC 38755 / EP155)</name>
    <dbReference type="NCBI Taxonomy" id="660469"/>
    <lineage>
        <taxon>Eukaryota</taxon>
        <taxon>Fungi</taxon>
        <taxon>Dikarya</taxon>
        <taxon>Ascomycota</taxon>
        <taxon>Pezizomycotina</taxon>
        <taxon>Sordariomycetes</taxon>
        <taxon>Sordariomycetidae</taxon>
        <taxon>Diaporthales</taxon>
        <taxon>Cryphonectriaceae</taxon>
        <taxon>Cryphonectria-Endothia species complex</taxon>
        <taxon>Cryphonectria</taxon>
    </lineage>
</organism>
<sequence>MWDYGEGNRGPELAAISIAMASVSVVAVALRSYTMATILKRFLIEDWLAVLTCALQVGFCIVVVVGVSFGLGAHVDDVPEVNRHKALIFKWAGQVAYILVSTLVKFAIGIFLLRLCVNNNWQRITIIVLLVIVGLFNIFYVFMAIFQCQPAEFYWWRYTTNPPVTGKCNGHALATIPTYFAFFVGIFSDLTLALLPATLIKGAHLDRRTKISVCCVLALGSLASVATIARIPYAKQLLSNPDYLYNFTDLAIWSIVECGIAITASSLATLRPLFVKLNFL</sequence>
<feature type="transmembrane region" description="Helical" evidence="6">
    <location>
        <begin position="125"/>
        <end position="146"/>
    </location>
</feature>
<proteinExistence type="inferred from homology"/>
<feature type="transmembrane region" description="Helical" evidence="6">
    <location>
        <begin position="13"/>
        <end position="34"/>
    </location>
</feature>
<evidence type="ECO:0000256" key="3">
    <source>
        <dbReference type="ARBA" id="ARBA00022989"/>
    </source>
</evidence>
<feature type="domain" description="Rhodopsin" evidence="7">
    <location>
        <begin position="30"/>
        <end position="275"/>
    </location>
</feature>
<dbReference type="PANTHER" id="PTHR33048">
    <property type="entry name" value="PTH11-LIKE INTEGRAL MEMBRANE PROTEIN (AFU_ORTHOLOGUE AFUA_5G11245)"/>
    <property type="match status" value="1"/>
</dbReference>
<evidence type="ECO:0000313" key="9">
    <source>
        <dbReference type="Proteomes" id="UP000803844"/>
    </source>
</evidence>
<evidence type="ECO:0000256" key="5">
    <source>
        <dbReference type="ARBA" id="ARBA00038359"/>
    </source>
</evidence>
<comment type="similarity">
    <text evidence="5">Belongs to the SAT4 family.</text>
</comment>
<feature type="transmembrane region" description="Helical" evidence="6">
    <location>
        <begin position="211"/>
        <end position="231"/>
    </location>
</feature>
<evidence type="ECO:0000259" key="7">
    <source>
        <dbReference type="Pfam" id="PF20684"/>
    </source>
</evidence>
<dbReference type="GeneID" id="63834372"/>
<feature type="transmembrane region" description="Helical" evidence="6">
    <location>
        <begin position="179"/>
        <end position="199"/>
    </location>
</feature>
<comment type="subcellular location">
    <subcellularLocation>
        <location evidence="1">Membrane</location>
        <topology evidence="1">Multi-pass membrane protein</topology>
    </subcellularLocation>
</comment>
<name>A0A9P4Y0L7_CRYP1</name>